<feature type="transmembrane region" description="Helical" evidence="1">
    <location>
        <begin position="15"/>
        <end position="36"/>
    </location>
</feature>
<keyword evidence="1" id="KW-0812">Transmembrane</keyword>
<organism evidence="2 3">
    <name type="scientific">Fictibacillus phosphorivorans</name>
    <dbReference type="NCBI Taxonomy" id="1221500"/>
    <lineage>
        <taxon>Bacteria</taxon>
        <taxon>Bacillati</taxon>
        <taxon>Bacillota</taxon>
        <taxon>Bacilli</taxon>
        <taxon>Bacillales</taxon>
        <taxon>Fictibacillaceae</taxon>
        <taxon>Fictibacillus</taxon>
    </lineage>
</organism>
<reference evidence="3" key="1">
    <citation type="submission" date="2016-01" db="EMBL/GenBank/DDBJ databases">
        <title>Draft genome of Chromobacterium sp. F49.</title>
        <authorList>
            <person name="Hong K.W."/>
        </authorList>
    </citation>
    <scope>NUCLEOTIDE SEQUENCE [LARGE SCALE GENOMIC DNA]</scope>
    <source>
        <strain evidence="3">P7IIIA</strain>
    </source>
</reference>
<keyword evidence="3" id="KW-1185">Reference proteome</keyword>
<dbReference type="RefSeq" id="WP_066246071.1">
    <property type="nucleotide sequence ID" value="NZ_LRFC01000041.1"/>
</dbReference>
<dbReference type="Proteomes" id="UP000076567">
    <property type="component" value="Unassembled WGS sequence"/>
</dbReference>
<dbReference type="EMBL" id="LRFC01000041">
    <property type="protein sequence ID" value="KZE63289.1"/>
    <property type="molecule type" value="Genomic_DNA"/>
</dbReference>
<accession>A0A163PBD6</accession>
<comment type="caution">
    <text evidence="2">The sequence shown here is derived from an EMBL/GenBank/DDBJ whole genome shotgun (WGS) entry which is preliminary data.</text>
</comment>
<evidence type="ECO:0000313" key="2">
    <source>
        <dbReference type="EMBL" id="KZE63289.1"/>
    </source>
</evidence>
<name>A0A163PBD6_9BACL</name>
<keyword evidence="1" id="KW-1133">Transmembrane helix</keyword>
<evidence type="ECO:0000256" key="1">
    <source>
        <dbReference type="SAM" id="Phobius"/>
    </source>
</evidence>
<keyword evidence="1" id="KW-0472">Membrane</keyword>
<protein>
    <submittedName>
        <fullName evidence="2">Uncharacterized protein</fullName>
    </submittedName>
</protein>
<sequence length="74" mass="8378">MGSHLFGDVELSISVAPFVFLAVLLVVIALLIRVLFSWLPKQLFNFLVSCGLLGGVFLWGYLTFYAEWFPYFQG</sequence>
<evidence type="ECO:0000313" key="3">
    <source>
        <dbReference type="Proteomes" id="UP000076567"/>
    </source>
</evidence>
<feature type="transmembrane region" description="Helical" evidence="1">
    <location>
        <begin position="43"/>
        <end position="62"/>
    </location>
</feature>
<dbReference type="AlphaFoldDB" id="A0A163PBD6"/>
<proteinExistence type="predicted"/>
<gene>
    <name evidence="2" type="ORF">AWM68_15970</name>
</gene>